<dbReference type="InterPro" id="IPR002300">
    <property type="entry name" value="aa-tRNA-synth_Ia"/>
</dbReference>
<gene>
    <name evidence="13" type="ORF">A2966_03290</name>
</gene>
<dbReference type="NCBIfam" id="NF004349">
    <property type="entry name" value="PRK05729.1"/>
    <property type="match status" value="1"/>
</dbReference>
<dbReference type="InterPro" id="IPR014729">
    <property type="entry name" value="Rossmann-like_a/b/a_fold"/>
</dbReference>
<dbReference type="GO" id="GO:0004832">
    <property type="term" value="F:valine-tRNA ligase activity"/>
    <property type="evidence" value="ECO:0007669"/>
    <property type="project" value="UniProtKB-UniRule"/>
</dbReference>
<evidence type="ECO:0000259" key="11">
    <source>
        <dbReference type="Pfam" id="PF00133"/>
    </source>
</evidence>
<dbReference type="Gene3D" id="3.90.740.10">
    <property type="entry name" value="Valyl/Leucyl/Isoleucyl-tRNA synthetase, editing domain"/>
    <property type="match status" value="1"/>
</dbReference>
<evidence type="ECO:0000256" key="6">
    <source>
        <dbReference type="ARBA" id="ARBA00022917"/>
    </source>
</evidence>
<dbReference type="InterPro" id="IPR001412">
    <property type="entry name" value="aa-tRNA-synth_I_CS"/>
</dbReference>
<feature type="domain" description="Methionyl/Valyl/Leucyl/Isoleucyl-tRNA synthetase anticodon-binding" evidence="12">
    <location>
        <begin position="607"/>
        <end position="696"/>
    </location>
</feature>
<evidence type="ECO:0000256" key="5">
    <source>
        <dbReference type="ARBA" id="ARBA00022840"/>
    </source>
</evidence>
<dbReference type="InterPro" id="IPR009008">
    <property type="entry name" value="Val/Leu/Ile-tRNA-synth_edit"/>
</dbReference>
<dbReference type="Proteomes" id="UP000176480">
    <property type="component" value="Unassembled WGS sequence"/>
</dbReference>
<evidence type="ECO:0000313" key="14">
    <source>
        <dbReference type="Proteomes" id="UP000176480"/>
    </source>
</evidence>
<keyword evidence="5 10" id="KW-0067">ATP-binding</keyword>
<dbReference type="PROSITE" id="PS00178">
    <property type="entry name" value="AA_TRNA_LIGASE_I"/>
    <property type="match status" value="1"/>
</dbReference>
<keyword evidence="6 10" id="KW-0648">Protein biosynthesis</keyword>
<evidence type="ECO:0000256" key="4">
    <source>
        <dbReference type="ARBA" id="ARBA00022741"/>
    </source>
</evidence>
<dbReference type="Gene3D" id="1.10.730.10">
    <property type="entry name" value="Isoleucyl-tRNA Synthetase, Domain 1"/>
    <property type="match status" value="1"/>
</dbReference>
<name>A0A1F7J9J1_9BACT</name>
<evidence type="ECO:0000313" key="13">
    <source>
        <dbReference type="EMBL" id="OGK52292.1"/>
    </source>
</evidence>
<dbReference type="EC" id="6.1.1.9" evidence="1 9"/>
<dbReference type="SUPFAM" id="SSF50677">
    <property type="entry name" value="ValRS/IleRS/LeuRS editing domain"/>
    <property type="match status" value="1"/>
</dbReference>
<dbReference type="NCBIfam" id="TIGR00422">
    <property type="entry name" value="valS"/>
    <property type="match status" value="1"/>
</dbReference>
<dbReference type="InterPro" id="IPR013155">
    <property type="entry name" value="M/V/L/I-tRNA-synth_anticd-bd"/>
</dbReference>
<dbReference type="InterPro" id="IPR009080">
    <property type="entry name" value="tRNAsynth_Ia_anticodon-bd"/>
</dbReference>
<accession>A0A1F7J9J1</accession>
<organism evidence="13 14">
    <name type="scientific">Candidatus Roizmanbacteria bacterium RIFCSPLOWO2_01_FULL_41_22</name>
    <dbReference type="NCBI Taxonomy" id="1802067"/>
    <lineage>
        <taxon>Bacteria</taxon>
        <taxon>Candidatus Roizmaniibacteriota</taxon>
    </lineage>
</organism>
<keyword evidence="7 10" id="KW-0030">Aminoacyl-tRNA synthetase</keyword>
<protein>
    <recommendedName>
        <fullName evidence="1 9">Valine--tRNA ligase</fullName>
        <ecNumber evidence="1 9">6.1.1.9</ecNumber>
    </recommendedName>
</protein>
<dbReference type="Gene3D" id="3.40.50.620">
    <property type="entry name" value="HUPs"/>
    <property type="match status" value="2"/>
</dbReference>
<comment type="caution">
    <text evidence="13">The sequence shown here is derived from an EMBL/GenBank/DDBJ whole genome shotgun (WGS) entry which is preliminary data.</text>
</comment>
<dbReference type="GO" id="GO:0005829">
    <property type="term" value="C:cytosol"/>
    <property type="evidence" value="ECO:0007669"/>
    <property type="project" value="TreeGrafter"/>
</dbReference>
<evidence type="ECO:0000256" key="1">
    <source>
        <dbReference type="ARBA" id="ARBA00013169"/>
    </source>
</evidence>
<keyword evidence="2" id="KW-0963">Cytoplasm</keyword>
<dbReference type="GO" id="GO:0002161">
    <property type="term" value="F:aminoacyl-tRNA deacylase activity"/>
    <property type="evidence" value="ECO:0007669"/>
    <property type="project" value="InterPro"/>
</dbReference>
<dbReference type="SUPFAM" id="SSF47323">
    <property type="entry name" value="Anticodon-binding domain of a subclass of class I aminoacyl-tRNA synthetases"/>
    <property type="match status" value="1"/>
</dbReference>
<comment type="similarity">
    <text evidence="10">Belongs to the class-I aminoacyl-tRNA synthetase family.</text>
</comment>
<dbReference type="SUPFAM" id="SSF52374">
    <property type="entry name" value="Nucleotidylyl transferase"/>
    <property type="match status" value="1"/>
</dbReference>
<evidence type="ECO:0000256" key="8">
    <source>
        <dbReference type="ARBA" id="ARBA00047552"/>
    </source>
</evidence>
<feature type="domain" description="Aminoacyl-tRNA synthetase class Ia" evidence="11">
    <location>
        <begin position="16"/>
        <end position="553"/>
    </location>
</feature>
<evidence type="ECO:0000256" key="2">
    <source>
        <dbReference type="ARBA" id="ARBA00022490"/>
    </source>
</evidence>
<dbReference type="EMBL" id="MGAR01000011">
    <property type="protein sequence ID" value="OGK52292.1"/>
    <property type="molecule type" value="Genomic_DNA"/>
</dbReference>
<dbReference type="PANTHER" id="PTHR11946:SF93">
    <property type="entry name" value="VALINE--TRNA LIGASE, CHLOROPLASTIC_MITOCHONDRIAL 2"/>
    <property type="match status" value="1"/>
</dbReference>
<evidence type="ECO:0000259" key="12">
    <source>
        <dbReference type="Pfam" id="PF08264"/>
    </source>
</evidence>
<evidence type="ECO:0000256" key="3">
    <source>
        <dbReference type="ARBA" id="ARBA00022598"/>
    </source>
</evidence>
<evidence type="ECO:0000256" key="7">
    <source>
        <dbReference type="ARBA" id="ARBA00023146"/>
    </source>
</evidence>
<reference evidence="13 14" key="1">
    <citation type="journal article" date="2016" name="Nat. Commun.">
        <title>Thousands of microbial genomes shed light on interconnected biogeochemical processes in an aquifer system.</title>
        <authorList>
            <person name="Anantharaman K."/>
            <person name="Brown C.T."/>
            <person name="Hug L.A."/>
            <person name="Sharon I."/>
            <person name="Castelle C.J."/>
            <person name="Probst A.J."/>
            <person name="Thomas B.C."/>
            <person name="Singh A."/>
            <person name="Wilkins M.J."/>
            <person name="Karaoz U."/>
            <person name="Brodie E.L."/>
            <person name="Williams K.H."/>
            <person name="Hubbard S.S."/>
            <person name="Banfield J.F."/>
        </authorList>
    </citation>
    <scope>NUCLEOTIDE SEQUENCE [LARGE SCALE GENOMIC DNA]</scope>
</reference>
<dbReference type="Pfam" id="PF00133">
    <property type="entry name" value="tRNA-synt_1"/>
    <property type="match status" value="1"/>
</dbReference>
<evidence type="ECO:0000256" key="9">
    <source>
        <dbReference type="NCBIfam" id="TIGR00422"/>
    </source>
</evidence>
<sequence length="699" mass="81409">MEKKYTPLEIEKRLSTFWEKKGFFHASVDREKQPFSIILPPPNANGAMHLGHAMFVYEDIMIRYQKMQGKQVFWLLGLDHAGIETQFVFEKHLKKQGKSRFDYDRDTLYQMIWDFVMQNKHVIRGQMRQLGFSLDWTKEKFTLDENVVAVVYQTFQDLFDRQLVYRAHRLVNYCTHCGTSFSDIEVADKENEGLLYYLKYPLKTGGFITVATTRPETLYGDVAVMVHPQDKRYLHLIGERVILPLIHKEIPIIANEHVDRKFGTGAVKATPAHDFEDFAVAQTHKLSYPVIIGFDGKMQNTGVVDGLRVNAAREETLKKLDALHLVDKIQPHKLVIKVCYRCGRTLEPLPKEQWYIKIRPLADQAKRLITAGQISVYPKRFTKQLIRIFDDFIDWNISRQVVWGIRIPAYFCASQKKWFVSQKPPSKCQICAGQDAKQDEDTFDTWFSSAQWPFATLQTISPEFYQYYYPTSVMETGYEILRPWVARMIMIGYFSTKQVPFRKVFLHGMVRDKQGVKMSKSKGNVIDPLKMVALYGADALRAALIFGTKEGNDTVLPEDKIVGMRNFANKIWNIGRYIKSSQKSKIKSQKLDSTNLKILQQLQKEQKQLEKKYHTEMGKYHFAKALELIYQFLWHQLADYYIEQLKEAIRSGKIEALSALKKAYLENLKMLHPYMPFVTEAVWQVFHGEDKSIIENSIS</sequence>
<dbReference type="Pfam" id="PF08264">
    <property type="entry name" value="Anticodon_1"/>
    <property type="match status" value="1"/>
</dbReference>
<dbReference type="GO" id="GO:0006438">
    <property type="term" value="P:valyl-tRNA aminoacylation"/>
    <property type="evidence" value="ECO:0007669"/>
    <property type="project" value="UniProtKB-UniRule"/>
</dbReference>
<dbReference type="InterPro" id="IPR002303">
    <property type="entry name" value="Valyl-tRNA_ligase"/>
</dbReference>
<evidence type="ECO:0000256" key="10">
    <source>
        <dbReference type="RuleBase" id="RU363035"/>
    </source>
</evidence>
<keyword evidence="4 10" id="KW-0547">Nucleotide-binding</keyword>
<dbReference type="STRING" id="1802067.A2966_03290"/>
<dbReference type="GO" id="GO:0005524">
    <property type="term" value="F:ATP binding"/>
    <property type="evidence" value="ECO:0007669"/>
    <property type="project" value="UniProtKB-KW"/>
</dbReference>
<dbReference type="PANTHER" id="PTHR11946">
    <property type="entry name" value="VALYL-TRNA SYNTHETASES"/>
    <property type="match status" value="1"/>
</dbReference>
<proteinExistence type="inferred from homology"/>
<keyword evidence="3 10" id="KW-0436">Ligase</keyword>
<comment type="catalytic activity">
    <reaction evidence="8">
        <text>tRNA(Val) + L-valine + ATP = L-valyl-tRNA(Val) + AMP + diphosphate</text>
        <dbReference type="Rhea" id="RHEA:10704"/>
        <dbReference type="Rhea" id="RHEA-COMP:9672"/>
        <dbReference type="Rhea" id="RHEA-COMP:9708"/>
        <dbReference type="ChEBI" id="CHEBI:30616"/>
        <dbReference type="ChEBI" id="CHEBI:33019"/>
        <dbReference type="ChEBI" id="CHEBI:57762"/>
        <dbReference type="ChEBI" id="CHEBI:78442"/>
        <dbReference type="ChEBI" id="CHEBI:78537"/>
        <dbReference type="ChEBI" id="CHEBI:456215"/>
        <dbReference type="EC" id="6.1.1.9"/>
    </reaction>
</comment>
<dbReference type="PRINTS" id="PR00986">
    <property type="entry name" value="TRNASYNTHVAL"/>
</dbReference>
<dbReference type="AlphaFoldDB" id="A0A1F7J9J1"/>